<dbReference type="EMBL" id="ML213517">
    <property type="protein sequence ID" value="TFK49157.1"/>
    <property type="molecule type" value="Genomic_DNA"/>
</dbReference>
<keyword evidence="3" id="KW-1185">Reference proteome</keyword>
<organism evidence="2 3">
    <name type="scientific">Heliocybe sulcata</name>
    <dbReference type="NCBI Taxonomy" id="5364"/>
    <lineage>
        <taxon>Eukaryota</taxon>
        <taxon>Fungi</taxon>
        <taxon>Dikarya</taxon>
        <taxon>Basidiomycota</taxon>
        <taxon>Agaricomycotina</taxon>
        <taxon>Agaricomycetes</taxon>
        <taxon>Gloeophyllales</taxon>
        <taxon>Gloeophyllaceae</taxon>
        <taxon>Heliocybe</taxon>
    </lineage>
</organism>
<dbReference type="InterPro" id="IPR011009">
    <property type="entry name" value="Kinase-like_dom_sf"/>
</dbReference>
<evidence type="ECO:0000313" key="3">
    <source>
        <dbReference type="Proteomes" id="UP000305948"/>
    </source>
</evidence>
<accession>A0A5C3MVU6</accession>
<dbReference type="InterPro" id="IPR002575">
    <property type="entry name" value="Aminoglycoside_PTrfase"/>
</dbReference>
<feature type="non-terminal residue" evidence="2">
    <location>
        <position position="248"/>
    </location>
</feature>
<dbReference type="AlphaFoldDB" id="A0A5C3MVU6"/>
<feature type="domain" description="Aminoglycoside phosphotransferase" evidence="1">
    <location>
        <begin position="1"/>
        <end position="165"/>
    </location>
</feature>
<dbReference type="PANTHER" id="PTHR21310:SF13">
    <property type="entry name" value="AMINOGLYCOSIDE PHOSPHOTRANSFERASE DOMAIN-CONTAINING PROTEIN"/>
    <property type="match status" value="1"/>
</dbReference>
<dbReference type="Pfam" id="PF01636">
    <property type="entry name" value="APH"/>
    <property type="match status" value="1"/>
</dbReference>
<dbReference type="InterPro" id="IPR051678">
    <property type="entry name" value="AGP_Transferase"/>
</dbReference>
<reference evidence="2 3" key="1">
    <citation type="journal article" date="2019" name="Nat. Ecol. Evol.">
        <title>Megaphylogeny resolves global patterns of mushroom evolution.</title>
        <authorList>
            <person name="Varga T."/>
            <person name="Krizsan K."/>
            <person name="Foldi C."/>
            <person name="Dima B."/>
            <person name="Sanchez-Garcia M."/>
            <person name="Sanchez-Ramirez S."/>
            <person name="Szollosi G.J."/>
            <person name="Szarkandi J.G."/>
            <person name="Papp V."/>
            <person name="Albert L."/>
            <person name="Andreopoulos W."/>
            <person name="Angelini C."/>
            <person name="Antonin V."/>
            <person name="Barry K.W."/>
            <person name="Bougher N.L."/>
            <person name="Buchanan P."/>
            <person name="Buyck B."/>
            <person name="Bense V."/>
            <person name="Catcheside P."/>
            <person name="Chovatia M."/>
            <person name="Cooper J."/>
            <person name="Damon W."/>
            <person name="Desjardin D."/>
            <person name="Finy P."/>
            <person name="Geml J."/>
            <person name="Haridas S."/>
            <person name="Hughes K."/>
            <person name="Justo A."/>
            <person name="Karasinski D."/>
            <person name="Kautmanova I."/>
            <person name="Kiss B."/>
            <person name="Kocsube S."/>
            <person name="Kotiranta H."/>
            <person name="LaButti K.M."/>
            <person name="Lechner B.E."/>
            <person name="Liimatainen K."/>
            <person name="Lipzen A."/>
            <person name="Lukacs Z."/>
            <person name="Mihaltcheva S."/>
            <person name="Morgado L.N."/>
            <person name="Niskanen T."/>
            <person name="Noordeloos M.E."/>
            <person name="Ohm R.A."/>
            <person name="Ortiz-Santana B."/>
            <person name="Ovrebo C."/>
            <person name="Racz N."/>
            <person name="Riley R."/>
            <person name="Savchenko A."/>
            <person name="Shiryaev A."/>
            <person name="Soop K."/>
            <person name="Spirin V."/>
            <person name="Szebenyi C."/>
            <person name="Tomsovsky M."/>
            <person name="Tulloss R.E."/>
            <person name="Uehling J."/>
            <person name="Grigoriev I.V."/>
            <person name="Vagvolgyi C."/>
            <person name="Papp T."/>
            <person name="Martin F.M."/>
            <person name="Miettinen O."/>
            <person name="Hibbett D.S."/>
            <person name="Nagy L.G."/>
        </authorList>
    </citation>
    <scope>NUCLEOTIDE SEQUENCE [LARGE SCALE GENOMIC DNA]</scope>
    <source>
        <strain evidence="2 3">OMC1185</strain>
    </source>
</reference>
<name>A0A5C3MVU6_9AGAM</name>
<protein>
    <recommendedName>
        <fullName evidence="1">Aminoglycoside phosphotransferase domain-containing protein</fullName>
    </recommendedName>
</protein>
<dbReference type="Proteomes" id="UP000305948">
    <property type="component" value="Unassembled WGS sequence"/>
</dbReference>
<proteinExistence type="predicted"/>
<evidence type="ECO:0000259" key="1">
    <source>
        <dbReference type="Pfam" id="PF01636"/>
    </source>
</evidence>
<dbReference type="Gene3D" id="3.90.1200.10">
    <property type="match status" value="1"/>
</dbReference>
<dbReference type="PANTHER" id="PTHR21310">
    <property type="entry name" value="AMINOGLYCOSIDE PHOSPHOTRANSFERASE-RELATED-RELATED"/>
    <property type="match status" value="1"/>
</dbReference>
<evidence type="ECO:0000313" key="2">
    <source>
        <dbReference type="EMBL" id="TFK49157.1"/>
    </source>
</evidence>
<gene>
    <name evidence="2" type="ORF">OE88DRAFT_1663582</name>
</gene>
<dbReference type="SUPFAM" id="SSF56112">
    <property type="entry name" value="Protein kinase-like (PK-like)"/>
    <property type="match status" value="1"/>
</dbReference>
<sequence>MEYVEGNRLLHTWADMSPEQRTAAAVSIADVERQLLSLRFDSIGSLYDGGQVGPMTFLPSNNSYDIGPPDDAKCGPFTSIREWIVAVALGELDYKTSYPTTPEREAHRAAALQALRSTPVFDDPSVQDLCAIALHHVDLTPGNIIVDFQDPTRVVGVIDWEGARTVPLFAIQPRWYSRLSSVGLSSAEEVRALQVRTRETLRESVPLWYAATDDPGYGLREMLGLAETSTWDPVEAQFDMIDRHKRGL</sequence>
<dbReference type="OrthoDB" id="10003767at2759"/>